<evidence type="ECO:0000313" key="9">
    <source>
        <dbReference type="EMBL" id="KAK8072835.1"/>
    </source>
</evidence>
<dbReference type="InterPro" id="IPR052337">
    <property type="entry name" value="SAT4-like"/>
</dbReference>
<protein>
    <recommendedName>
        <fullName evidence="8">Rhodopsin domain-containing protein</fullName>
    </recommendedName>
</protein>
<evidence type="ECO:0000256" key="7">
    <source>
        <dbReference type="SAM" id="Phobius"/>
    </source>
</evidence>
<feature type="transmembrane region" description="Helical" evidence="7">
    <location>
        <begin position="31"/>
        <end position="52"/>
    </location>
</feature>
<comment type="subcellular location">
    <subcellularLocation>
        <location evidence="1">Membrane</location>
        <topology evidence="1">Multi-pass membrane protein</topology>
    </subcellularLocation>
</comment>
<keyword evidence="2 7" id="KW-0812">Transmembrane</keyword>
<feature type="compositionally biased region" description="Polar residues" evidence="6">
    <location>
        <begin position="243"/>
        <end position="254"/>
    </location>
</feature>
<keyword evidence="10" id="KW-1185">Reference proteome</keyword>
<evidence type="ECO:0000256" key="4">
    <source>
        <dbReference type="ARBA" id="ARBA00023136"/>
    </source>
</evidence>
<keyword evidence="3 7" id="KW-1133">Transmembrane helix</keyword>
<evidence type="ECO:0000256" key="3">
    <source>
        <dbReference type="ARBA" id="ARBA00022989"/>
    </source>
</evidence>
<feature type="domain" description="Rhodopsin" evidence="8">
    <location>
        <begin position="86"/>
        <end position="184"/>
    </location>
</feature>
<comment type="similarity">
    <text evidence="5">Belongs to the SAT4 family.</text>
</comment>
<feature type="region of interest" description="Disordered" evidence="6">
    <location>
        <begin position="221"/>
        <end position="262"/>
    </location>
</feature>
<feature type="compositionally biased region" description="Basic and acidic residues" evidence="6">
    <location>
        <begin position="229"/>
        <end position="242"/>
    </location>
</feature>
<sequence>MSIPLDHLPAGRPPPGVIPNFVDPESKAHTLLTLEYVFLSLALVAVIVRLYVRTRLVRVWGWDDRSIVICNGLNADSITFCHNYSGPIVLLNSAFNTVTDFWILILPIPLITKLQLPLKRKLGVLAVFAAGLAACAASLTRLIEFCIHYRSSDVLWIQAINAQFTIVEMDIAIIVTCVSCFPSFFKQSRVAILSTTSSLRKRLSGSSRGSQHSLNPLSRIARGSRLKKQSSEGMKHDSHIELQETTPPQHSFESNPYHREPR</sequence>
<gene>
    <name evidence="9" type="ORF">PG996_006183</name>
</gene>
<feature type="transmembrane region" description="Helical" evidence="7">
    <location>
        <begin position="122"/>
        <end position="143"/>
    </location>
</feature>
<evidence type="ECO:0000256" key="2">
    <source>
        <dbReference type="ARBA" id="ARBA00022692"/>
    </source>
</evidence>
<evidence type="ECO:0000256" key="1">
    <source>
        <dbReference type="ARBA" id="ARBA00004141"/>
    </source>
</evidence>
<evidence type="ECO:0000256" key="5">
    <source>
        <dbReference type="ARBA" id="ARBA00038359"/>
    </source>
</evidence>
<dbReference type="Proteomes" id="UP001446871">
    <property type="component" value="Unassembled WGS sequence"/>
</dbReference>
<evidence type="ECO:0000256" key="6">
    <source>
        <dbReference type="SAM" id="MobiDB-lite"/>
    </source>
</evidence>
<accession>A0ABR1VNL2</accession>
<dbReference type="PANTHER" id="PTHR33048">
    <property type="entry name" value="PTH11-LIKE INTEGRAL MEMBRANE PROTEIN (AFU_ORTHOLOGUE AFUA_5G11245)"/>
    <property type="match status" value="1"/>
</dbReference>
<dbReference type="EMBL" id="JAQQWM010000003">
    <property type="protein sequence ID" value="KAK8072835.1"/>
    <property type="molecule type" value="Genomic_DNA"/>
</dbReference>
<name>A0ABR1VNL2_9PEZI</name>
<comment type="caution">
    <text evidence="9">The sequence shown here is derived from an EMBL/GenBank/DDBJ whole genome shotgun (WGS) entry which is preliminary data.</text>
</comment>
<reference evidence="9 10" key="1">
    <citation type="submission" date="2023-01" db="EMBL/GenBank/DDBJ databases">
        <title>Analysis of 21 Apiospora genomes using comparative genomics revels a genus with tremendous synthesis potential of carbohydrate active enzymes and secondary metabolites.</title>
        <authorList>
            <person name="Sorensen T."/>
        </authorList>
    </citation>
    <scope>NUCLEOTIDE SEQUENCE [LARGE SCALE GENOMIC DNA]</scope>
    <source>
        <strain evidence="9 10">CBS 83171</strain>
    </source>
</reference>
<feature type="non-terminal residue" evidence="9">
    <location>
        <position position="262"/>
    </location>
</feature>
<dbReference type="InterPro" id="IPR049326">
    <property type="entry name" value="Rhodopsin_dom_fungi"/>
</dbReference>
<proteinExistence type="inferred from homology"/>
<organism evidence="9 10">
    <name type="scientific">Apiospora saccharicola</name>
    <dbReference type="NCBI Taxonomy" id="335842"/>
    <lineage>
        <taxon>Eukaryota</taxon>
        <taxon>Fungi</taxon>
        <taxon>Dikarya</taxon>
        <taxon>Ascomycota</taxon>
        <taxon>Pezizomycotina</taxon>
        <taxon>Sordariomycetes</taxon>
        <taxon>Xylariomycetidae</taxon>
        <taxon>Amphisphaeriales</taxon>
        <taxon>Apiosporaceae</taxon>
        <taxon>Apiospora</taxon>
    </lineage>
</organism>
<dbReference type="Pfam" id="PF20684">
    <property type="entry name" value="Fung_rhodopsin"/>
    <property type="match status" value="1"/>
</dbReference>
<evidence type="ECO:0000313" key="10">
    <source>
        <dbReference type="Proteomes" id="UP001446871"/>
    </source>
</evidence>
<feature type="transmembrane region" description="Helical" evidence="7">
    <location>
        <begin position="155"/>
        <end position="181"/>
    </location>
</feature>
<keyword evidence="4 7" id="KW-0472">Membrane</keyword>
<dbReference type="PANTHER" id="PTHR33048:SF47">
    <property type="entry name" value="INTEGRAL MEMBRANE PROTEIN-RELATED"/>
    <property type="match status" value="1"/>
</dbReference>
<evidence type="ECO:0000259" key="8">
    <source>
        <dbReference type="Pfam" id="PF20684"/>
    </source>
</evidence>